<feature type="domain" description="DUF1549" evidence="3">
    <location>
        <begin position="327"/>
        <end position="509"/>
    </location>
</feature>
<dbReference type="OrthoDB" id="289126at2"/>
<dbReference type="Proteomes" id="UP000317648">
    <property type="component" value="Chromosome"/>
</dbReference>
<evidence type="ECO:0000313" key="5">
    <source>
        <dbReference type="EMBL" id="QDU95441.1"/>
    </source>
</evidence>
<evidence type="ECO:0000259" key="4">
    <source>
        <dbReference type="Pfam" id="PF07587"/>
    </source>
</evidence>
<organism evidence="5 6">
    <name type="scientific">Lignipirellula cremea</name>
    <dbReference type="NCBI Taxonomy" id="2528010"/>
    <lineage>
        <taxon>Bacteria</taxon>
        <taxon>Pseudomonadati</taxon>
        <taxon>Planctomycetota</taxon>
        <taxon>Planctomycetia</taxon>
        <taxon>Pirellulales</taxon>
        <taxon>Pirellulaceae</taxon>
        <taxon>Lignipirellula</taxon>
    </lineage>
</organism>
<sequence length="826" mass="91911" precursor="true">MMMLRVMLALACLLAAGTFSGMAAAEPGIAILPGERVLSNVEDRQLLVVQQLGETGRYLGEVRQGVVLSSSNPRVVRIEDQTAVPVGNGEATITARVGSQTATAAFRVTGHDEPFAWSFRNHVESVLSKAGCNGGACHGARAGKNGFRLTLFGFDLEADHSYLTRQAAGRRVNFRDPGRSLVLTKPTGMLPHKGGVRFEPDSREYRVLAEWIAAGGPAPADSDPVIVKLDVLPKYSRQTSGQQQQLLVQAHFSDGHVEDVTRWAKYVSVNMSVANVGDHGLVDIVGPGEAAVKVWYLNWNEMAFLSAPFPNATTEETFAGALVRNFIDEHVIAKLKSLNLPPSPLCDDATFLRRAFLDTIGVLPTADETTAFLADKAVDKRSRLIDALLDRPEFVDYWSYKWSDLLLVSGERLRPDAVKAYYGWIRQQVEQNTPWDEFTRQIVTAKGSALEHGAANFYALHQDPTIMAETVSQAFMGLSINCAKCHNHPLEKWTNDQYYGMANLFSRVRAKGWGGDFRSGDGNRIIFTDTQGELPQPSTGRPQPPRPLDAEPLAFDDPRDRREYLADWLVSPDNPYFTRSIVNRVWANYFGVGLVEAVDDLRATNPASNEELLHAAADYLVEQDFDLKALMRAILHSSAYQRSSQSVPGNENDTRFYSHYYVRRLPAEVMLDALSRATSQVTTFKDQKEGVRALELSDAAVESYFLSTFGRPERLITCACERTSEPSMTQVLHLYNGDTVNKKLQAKGNRIEQLLGENATHNQIIDAVFLEALCRSPQPRERDAYRQILADAQAAEKADKEPGEYRRTVEDLYWAILSSREFLFNH</sequence>
<protein>
    <submittedName>
        <fullName evidence="5">Bacterial Ig-like domain (Group 2)</fullName>
    </submittedName>
</protein>
<evidence type="ECO:0000256" key="1">
    <source>
        <dbReference type="SAM" id="MobiDB-lite"/>
    </source>
</evidence>
<name>A0A518DUC8_9BACT</name>
<feature type="compositionally biased region" description="Polar residues" evidence="1">
    <location>
        <begin position="529"/>
        <end position="541"/>
    </location>
</feature>
<feature type="domain" description="DUF1553" evidence="4">
    <location>
        <begin position="561"/>
        <end position="788"/>
    </location>
</feature>
<feature type="chain" id="PRO_5022239016" evidence="2">
    <location>
        <begin position="24"/>
        <end position="826"/>
    </location>
</feature>
<feature type="signal peptide" evidence="2">
    <location>
        <begin position="1"/>
        <end position="23"/>
    </location>
</feature>
<evidence type="ECO:0000313" key="6">
    <source>
        <dbReference type="Proteomes" id="UP000317648"/>
    </source>
</evidence>
<keyword evidence="2" id="KW-0732">Signal</keyword>
<reference evidence="5 6" key="1">
    <citation type="submission" date="2019-02" db="EMBL/GenBank/DDBJ databases">
        <title>Deep-cultivation of Planctomycetes and their phenomic and genomic characterization uncovers novel biology.</title>
        <authorList>
            <person name="Wiegand S."/>
            <person name="Jogler M."/>
            <person name="Boedeker C."/>
            <person name="Pinto D."/>
            <person name="Vollmers J."/>
            <person name="Rivas-Marin E."/>
            <person name="Kohn T."/>
            <person name="Peeters S.H."/>
            <person name="Heuer A."/>
            <person name="Rast P."/>
            <person name="Oberbeckmann S."/>
            <person name="Bunk B."/>
            <person name="Jeske O."/>
            <person name="Meyerdierks A."/>
            <person name="Storesund J.E."/>
            <person name="Kallscheuer N."/>
            <person name="Luecker S."/>
            <person name="Lage O.M."/>
            <person name="Pohl T."/>
            <person name="Merkel B.J."/>
            <person name="Hornburger P."/>
            <person name="Mueller R.-W."/>
            <person name="Bruemmer F."/>
            <person name="Labrenz M."/>
            <person name="Spormann A.M."/>
            <person name="Op den Camp H."/>
            <person name="Overmann J."/>
            <person name="Amann R."/>
            <person name="Jetten M.S.M."/>
            <person name="Mascher T."/>
            <person name="Medema M.H."/>
            <person name="Devos D.P."/>
            <person name="Kaster A.-K."/>
            <person name="Ovreas L."/>
            <person name="Rohde M."/>
            <person name="Galperin M.Y."/>
            <person name="Jogler C."/>
        </authorList>
    </citation>
    <scope>NUCLEOTIDE SEQUENCE [LARGE SCALE GENOMIC DNA]</scope>
    <source>
        <strain evidence="5 6">Pla85_3_4</strain>
    </source>
</reference>
<proteinExistence type="predicted"/>
<dbReference type="InterPro" id="IPR022655">
    <property type="entry name" value="DUF1553"/>
</dbReference>
<dbReference type="PANTHER" id="PTHR35889:SF3">
    <property type="entry name" value="F-BOX DOMAIN-CONTAINING PROTEIN"/>
    <property type="match status" value="1"/>
</dbReference>
<gene>
    <name evidence="5" type="ORF">Pla8534_32560</name>
</gene>
<dbReference type="InterPro" id="IPR011444">
    <property type="entry name" value="DUF1549"/>
</dbReference>
<dbReference type="Pfam" id="PF07583">
    <property type="entry name" value="PSCyt2"/>
    <property type="match status" value="1"/>
</dbReference>
<evidence type="ECO:0000259" key="3">
    <source>
        <dbReference type="Pfam" id="PF07583"/>
    </source>
</evidence>
<dbReference type="Gene3D" id="2.60.40.1080">
    <property type="match status" value="2"/>
</dbReference>
<keyword evidence="6" id="KW-1185">Reference proteome</keyword>
<dbReference type="RefSeq" id="WP_145054180.1">
    <property type="nucleotide sequence ID" value="NZ_CP036433.1"/>
</dbReference>
<accession>A0A518DUC8</accession>
<dbReference type="PANTHER" id="PTHR35889">
    <property type="entry name" value="CYCLOINULO-OLIGOSACCHARIDE FRUCTANOTRANSFERASE-RELATED"/>
    <property type="match status" value="1"/>
</dbReference>
<dbReference type="AlphaFoldDB" id="A0A518DUC8"/>
<evidence type="ECO:0000256" key="2">
    <source>
        <dbReference type="SAM" id="SignalP"/>
    </source>
</evidence>
<dbReference type="EMBL" id="CP036433">
    <property type="protein sequence ID" value="QDU95441.1"/>
    <property type="molecule type" value="Genomic_DNA"/>
</dbReference>
<dbReference type="Pfam" id="PF07587">
    <property type="entry name" value="PSD1"/>
    <property type="match status" value="1"/>
</dbReference>
<feature type="region of interest" description="Disordered" evidence="1">
    <location>
        <begin position="529"/>
        <end position="554"/>
    </location>
</feature>
<dbReference type="KEGG" id="lcre:Pla8534_32560"/>